<accession>I3XB93</accession>
<dbReference type="Proteomes" id="UP000006180">
    <property type="component" value="Chromosome"/>
</dbReference>
<evidence type="ECO:0000313" key="2">
    <source>
        <dbReference type="EMBL" id="AFL53149.1"/>
    </source>
</evidence>
<dbReference type="PATRIC" id="fig|1185652.3.peg.4781"/>
<dbReference type="AlphaFoldDB" id="I3XB93"/>
<keyword evidence="1" id="KW-1133">Transmembrane helix</keyword>
<evidence type="ECO:0008006" key="4">
    <source>
        <dbReference type="Google" id="ProtNLM"/>
    </source>
</evidence>
<evidence type="ECO:0000313" key="3">
    <source>
        <dbReference type="Proteomes" id="UP000006180"/>
    </source>
</evidence>
<evidence type="ECO:0000256" key="1">
    <source>
        <dbReference type="SAM" id="Phobius"/>
    </source>
</evidence>
<proteinExistence type="predicted"/>
<name>I3XB93_SINF2</name>
<dbReference type="HOGENOM" id="CLU_3029994_0_0_5"/>
<gene>
    <name evidence="2" type="ORF">USDA257_c46110</name>
</gene>
<organism evidence="2 3">
    <name type="scientific">Sinorhizobium fredii (strain USDA 257)</name>
    <dbReference type="NCBI Taxonomy" id="1185652"/>
    <lineage>
        <taxon>Bacteria</taxon>
        <taxon>Pseudomonadati</taxon>
        <taxon>Pseudomonadota</taxon>
        <taxon>Alphaproteobacteria</taxon>
        <taxon>Hyphomicrobiales</taxon>
        <taxon>Rhizobiaceae</taxon>
        <taxon>Sinorhizobium/Ensifer group</taxon>
        <taxon>Sinorhizobium</taxon>
    </lineage>
</organism>
<reference evidence="2 3" key="1">
    <citation type="journal article" date="2012" name="J. Bacteriol.">
        <title>Complete genome sequence of the broad-host-range strain Sinorhizobium fredii USDA257.</title>
        <authorList>
            <person name="Schuldes J."/>
            <person name="Rodriguez Orbegoso M."/>
            <person name="Schmeisser C."/>
            <person name="Krishnan H.B."/>
            <person name="Daniel R."/>
            <person name="Streit W.R."/>
        </authorList>
    </citation>
    <scope>NUCLEOTIDE SEQUENCE [LARGE SCALE GENOMIC DNA]</scope>
    <source>
        <strain evidence="2 3">USDA 257</strain>
    </source>
</reference>
<protein>
    <recommendedName>
        <fullName evidence="4">Transmembrane protein</fullName>
    </recommendedName>
</protein>
<sequence length="55" mass="6035">MIVAEDEHLSLQNVLPWPNRQGGNEMSADQRTMMSIALTAVIALFTAFMIGMVLA</sequence>
<keyword evidence="1" id="KW-0812">Transmembrane</keyword>
<keyword evidence="1" id="KW-0472">Membrane</keyword>
<feature type="transmembrane region" description="Helical" evidence="1">
    <location>
        <begin position="33"/>
        <end position="54"/>
    </location>
</feature>
<dbReference type="EMBL" id="CP003563">
    <property type="protein sequence ID" value="AFL53149.1"/>
    <property type="molecule type" value="Genomic_DNA"/>
</dbReference>
<dbReference type="KEGG" id="sfd:USDA257_c46110"/>